<dbReference type="GO" id="GO:0004185">
    <property type="term" value="F:serine-type carboxypeptidase activity"/>
    <property type="evidence" value="ECO:0007669"/>
    <property type="project" value="InterPro"/>
</dbReference>
<dbReference type="InterPro" id="IPR029058">
    <property type="entry name" value="AB_hydrolase_fold"/>
</dbReference>
<comment type="similarity">
    <text evidence="1">Belongs to the peptidase S10 family.</text>
</comment>
<dbReference type="PANTHER" id="PTHR11802:SF281">
    <property type="entry name" value="CARBOXYPEPTIDASE"/>
    <property type="match status" value="1"/>
</dbReference>
<dbReference type="GO" id="GO:0006508">
    <property type="term" value="P:proteolysis"/>
    <property type="evidence" value="ECO:0007669"/>
    <property type="project" value="InterPro"/>
</dbReference>
<sequence length="175" mass="19849">MEIGNPLLDFNPDLNSKVEYLSSHVLISDATFEIATSVCNYSQIYRQSVIQNAPLSPDSTTVNNQVHTEVSKFINNYDVSLNVCLSSVVAQSQMLNQLVHPRQNTEKLDVCIEDETYTYFNRPDVQDALHARLIGVENWTMCSNRNVIKYEMQNLETPMLPLLGALVNSRIRILV</sequence>
<dbReference type="SUPFAM" id="SSF53474">
    <property type="entry name" value="alpha/beta-Hydrolases"/>
    <property type="match status" value="1"/>
</dbReference>
<dbReference type="Gene3D" id="3.40.50.1820">
    <property type="entry name" value="alpha/beta hydrolase"/>
    <property type="match status" value="1"/>
</dbReference>
<protein>
    <submittedName>
        <fullName evidence="2">Uncharacterized protein</fullName>
    </submittedName>
</protein>
<proteinExistence type="inferred from homology"/>
<dbReference type="InterPro" id="IPR001563">
    <property type="entry name" value="Peptidase_S10"/>
</dbReference>
<dbReference type="Proteomes" id="UP000507222">
    <property type="component" value="Unassembled WGS sequence"/>
</dbReference>
<evidence type="ECO:0000256" key="1">
    <source>
        <dbReference type="ARBA" id="ARBA00009431"/>
    </source>
</evidence>
<dbReference type="AlphaFoldDB" id="A0A6J5VJW7"/>
<dbReference type="PANTHER" id="PTHR11802">
    <property type="entry name" value="SERINE PROTEASE FAMILY S10 SERINE CARBOXYPEPTIDASE"/>
    <property type="match status" value="1"/>
</dbReference>
<organism evidence="2 3">
    <name type="scientific">Prunus armeniaca</name>
    <name type="common">Apricot</name>
    <name type="synonym">Armeniaca vulgaris</name>
    <dbReference type="NCBI Taxonomy" id="36596"/>
    <lineage>
        <taxon>Eukaryota</taxon>
        <taxon>Viridiplantae</taxon>
        <taxon>Streptophyta</taxon>
        <taxon>Embryophyta</taxon>
        <taxon>Tracheophyta</taxon>
        <taxon>Spermatophyta</taxon>
        <taxon>Magnoliopsida</taxon>
        <taxon>eudicotyledons</taxon>
        <taxon>Gunneridae</taxon>
        <taxon>Pentapetalae</taxon>
        <taxon>rosids</taxon>
        <taxon>fabids</taxon>
        <taxon>Rosales</taxon>
        <taxon>Rosaceae</taxon>
        <taxon>Amygdaloideae</taxon>
        <taxon>Amygdaleae</taxon>
        <taxon>Prunus</taxon>
    </lineage>
</organism>
<gene>
    <name evidence="2" type="ORF">CURHAP_LOCUS43183</name>
</gene>
<evidence type="ECO:0000313" key="3">
    <source>
        <dbReference type="Proteomes" id="UP000507222"/>
    </source>
</evidence>
<accession>A0A6J5VJW7</accession>
<dbReference type="EMBL" id="CAEKDK010000007">
    <property type="protein sequence ID" value="CAB4286258.1"/>
    <property type="molecule type" value="Genomic_DNA"/>
</dbReference>
<reference evidence="2 3" key="1">
    <citation type="submission" date="2020-05" db="EMBL/GenBank/DDBJ databases">
        <authorList>
            <person name="Campoy J."/>
            <person name="Schneeberger K."/>
            <person name="Spophaly S."/>
        </authorList>
    </citation>
    <scope>NUCLEOTIDE SEQUENCE [LARGE SCALE GENOMIC DNA]</scope>
    <source>
        <strain evidence="2">PruArmRojPasFocal</strain>
    </source>
</reference>
<name>A0A6J5VJW7_PRUAR</name>
<dbReference type="GO" id="GO:0005773">
    <property type="term" value="C:vacuole"/>
    <property type="evidence" value="ECO:0007669"/>
    <property type="project" value="TreeGrafter"/>
</dbReference>
<evidence type="ECO:0000313" key="2">
    <source>
        <dbReference type="EMBL" id="CAB4286258.1"/>
    </source>
</evidence>
<dbReference type="Pfam" id="PF00450">
    <property type="entry name" value="Peptidase_S10"/>
    <property type="match status" value="1"/>
</dbReference>